<accession>A0A4Q7TNH4</accession>
<keyword evidence="2" id="KW-1185">Reference proteome</keyword>
<proteinExistence type="predicted"/>
<comment type="caution">
    <text evidence="1">The sequence shown here is derived from an EMBL/GenBank/DDBJ whole genome shotgun (WGS) entry which is preliminary data.</text>
</comment>
<gene>
    <name evidence="1" type="ORF">EV139_2837</name>
</gene>
<organism evidence="1 2">
    <name type="scientific">Leucobacter luti</name>
    <dbReference type="NCBI Taxonomy" id="340320"/>
    <lineage>
        <taxon>Bacteria</taxon>
        <taxon>Bacillati</taxon>
        <taxon>Actinomycetota</taxon>
        <taxon>Actinomycetes</taxon>
        <taxon>Micrococcales</taxon>
        <taxon>Microbacteriaceae</taxon>
        <taxon>Leucobacter</taxon>
    </lineage>
</organism>
<dbReference type="Proteomes" id="UP000291832">
    <property type="component" value="Unassembled WGS sequence"/>
</dbReference>
<sequence>MFPEVHELYEFRDDSVRGTSRGLAIDKEYMAVVRRTNTVIDDTGATGDIEVIRFNDANEVIEEKHVTAPLSGMELGDQLLINMDRGMLITNVRKGKLEIKGEERDVALLIYELDGTGEWALSRAVARPEGLEFGPYYKFAPTFGDHIAWEGDTLVLGDNLSERRPEPGDEVLGNGAGSMFTVDVTTGEMQAVVPKDENGIQLFSSQYGIGSSFAMSEDYVVAATTRRRTLIDDVWMSDQLLFIWKRDNLFGSPTVVSQPWADGTDFGKIRALPAFGYRMKIDGDTLYVASPMEYNYFGDSMDDPDQGVNDNSVAYGTTTRGAVYTYSLKTGEQIAPKLLPPRHTQNFGSGFALQGNALLVSSYSYLFDEEGTPHVAEGEVHVFDTRQITAPAGPEVVANRREVEPVQLLKPKVPQSEGYLGVEWGGGGVYVSGSRAAVSNFGYYGSMPDPAGGEPVWNLSSAYLFGTVAPNIVELPAEVQAPAIEYGQEGVIRMLVPSASTDGTVTLTLEGVESDTAFDLVNRWGAFTTPAAARDVGDYPVSLHYQSSVNGQFADATGTHTVAKAPTKITPSVPVVAVAGSTQEDDE</sequence>
<dbReference type="AlphaFoldDB" id="A0A4Q7TNH4"/>
<dbReference type="EMBL" id="SHKI01000007">
    <property type="protein sequence ID" value="RZT61088.1"/>
    <property type="molecule type" value="Genomic_DNA"/>
</dbReference>
<name>A0A4Q7TNH4_9MICO</name>
<evidence type="ECO:0000313" key="2">
    <source>
        <dbReference type="Proteomes" id="UP000291832"/>
    </source>
</evidence>
<protein>
    <submittedName>
        <fullName evidence="1">Uncharacterized protein</fullName>
    </submittedName>
</protein>
<reference evidence="1 2" key="1">
    <citation type="journal article" date="2015" name="Stand. Genomic Sci.">
        <title>Genomic Encyclopedia of Bacterial and Archaeal Type Strains, Phase III: the genomes of soil and plant-associated and newly described type strains.</title>
        <authorList>
            <person name="Whitman W.B."/>
            <person name="Woyke T."/>
            <person name="Klenk H.P."/>
            <person name="Zhou Y."/>
            <person name="Lilburn T.G."/>
            <person name="Beck B.J."/>
            <person name="De Vos P."/>
            <person name="Vandamme P."/>
            <person name="Eisen J.A."/>
            <person name="Garrity G."/>
            <person name="Hugenholtz P."/>
            <person name="Kyrpides N.C."/>
        </authorList>
    </citation>
    <scope>NUCLEOTIDE SEQUENCE [LARGE SCALE GENOMIC DNA]</scope>
    <source>
        <strain evidence="1 2">RF6</strain>
    </source>
</reference>
<evidence type="ECO:0000313" key="1">
    <source>
        <dbReference type="EMBL" id="RZT61088.1"/>
    </source>
</evidence>